<evidence type="ECO:0000256" key="6">
    <source>
        <dbReference type="ARBA" id="ARBA00022600"/>
    </source>
</evidence>
<dbReference type="InterPro" id="IPR040999">
    <property type="entry name" value="Mak_N_cap"/>
</dbReference>
<evidence type="ECO:0000256" key="15">
    <source>
        <dbReference type="SAM" id="MobiDB-lite"/>
    </source>
</evidence>
<dbReference type="Proteomes" id="UP001260872">
    <property type="component" value="Unassembled WGS sequence"/>
</dbReference>
<evidence type="ECO:0000256" key="10">
    <source>
        <dbReference type="ARBA" id="ARBA00022840"/>
    </source>
</evidence>
<feature type="compositionally biased region" description="Polar residues" evidence="15">
    <location>
        <begin position="156"/>
        <end position="167"/>
    </location>
</feature>
<evidence type="ECO:0000259" key="16">
    <source>
        <dbReference type="Pfam" id="PF18085"/>
    </source>
</evidence>
<dbReference type="Gene3D" id="3.90.1200.10">
    <property type="match status" value="1"/>
</dbReference>
<keyword evidence="10" id="KW-0067">ATP-binding</keyword>
<evidence type="ECO:0000256" key="7">
    <source>
        <dbReference type="ARBA" id="ARBA00022679"/>
    </source>
</evidence>
<evidence type="ECO:0000256" key="9">
    <source>
        <dbReference type="ARBA" id="ARBA00022777"/>
    </source>
</evidence>
<evidence type="ECO:0000256" key="13">
    <source>
        <dbReference type="ARBA" id="ARBA00031251"/>
    </source>
</evidence>
<sequence length="481" mass="53107">MTPIRGEQQPGFIEVMSNWLTSQSWYTPPKGRKKITRVGGLRLPAPEGDADSRLFLEVHILDIGHSEGTDRVSVPVSLRSRPSALAGKSAFIGKLASEEHGDIWVYDGTGDRAFLSAWVEMARRQQGSRNGRSRGEAFGGFQERDPFTIALRKSSVDSPRNDVTSTVVEPEDSSPDADWERKVLVEFFRRPSAVRDETLEELLTLTQANSTAIAQVLGIISASWLRSPSGGVEWESGDLAVIREAAAQAEDAVTLAKTNLTSGGSFAEEARSLGRALGTFHADLAGAFGAHPQTATQLKSMSQNAQQALSHQWSKVRGEFDEDEAADLNEVIDLMTMQLRSSDEPLTVQYIHGDLTLSDAHRVSDERWVFDEPAGFVEHAMAIRDVVTFLMAVANMVMETASQEPETIVEGEDAPEPINYGLWYEQVSRAFMQGYRDSDADTQGVDSVFFRAAMLSEALDLFSRWEGRWVFRPSMLLQVDS</sequence>
<evidence type="ECO:0000256" key="2">
    <source>
        <dbReference type="ARBA" id="ARBA00006219"/>
    </source>
</evidence>
<dbReference type="SUPFAM" id="SSF56112">
    <property type="entry name" value="Protein kinase-like (PK-like)"/>
    <property type="match status" value="1"/>
</dbReference>
<keyword evidence="18" id="KW-1185">Reference proteome</keyword>
<evidence type="ECO:0000256" key="3">
    <source>
        <dbReference type="ARBA" id="ARBA00011245"/>
    </source>
</evidence>
<comment type="subunit">
    <text evidence="3">Monomer.</text>
</comment>
<protein>
    <recommendedName>
        <fullName evidence="5">Maltokinase</fullName>
        <ecNumber evidence="4">2.7.1.175</ecNumber>
    </recommendedName>
    <alternativeName>
        <fullName evidence="13">Maltose-1-phosphate synthase</fullName>
    </alternativeName>
</protein>
<evidence type="ECO:0000256" key="5">
    <source>
        <dbReference type="ARBA" id="ARBA00013882"/>
    </source>
</evidence>
<dbReference type="EMBL" id="JAVKGT010000054">
    <property type="protein sequence ID" value="MDR5713084.1"/>
    <property type="molecule type" value="Genomic_DNA"/>
</dbReference>
<evidence type="ECO:0000256" key="8">
    <source>
        <dbReference type="ARBA" id="ARBA00022741"/>
    </source>
</evidence>
<keyword evidence="7" id="KW-0808">Transferase</keyword>
<keyword evidence="8" id="KW-0547">Nucleotide-binding</keyword>
<feature type="region of interest" description="Disordered" evidence="15">
    <location>
        <begin position="155"/>
        <end position="175"/>
    </location>
</feature>
<name>A0ABU1FWN1_9MICC</name>
<dbReference type="InterPro" id="IPR011009">
    <property type="entry name" value="Kinase-like_dom_sf"/>
</dbReference>
<dbReference type="EC" id="2.7.1.175" evidence="4"/>
<evidence type="ECO:0000313" key="17">
    <source>
        <dbReference type="EMBL" id="MDR5713084.1"/>
    </source>
</evidence>
<keyword evidence="6" id="KW-0321">Glycogen metabolism</keyword>
<reference evidence="18" key="1">
    <citation type="submission" date="2023-07" db="EMBL/GenBank/DDBJ databases">
        <title>Description of three actinobacteria isolated from air of manufacturing shop in a pharmaceutical factory.</title>
        <authorList>
            <person name="Zhang D.-F."/>
        </authorList>
    </citation>
    <scope>NUCLEOTIDE SEQUENCE [LARGE SCALE GENOMIC DNA]</scope>
    <source>
        <strain evidence="18">CCTCC AB 207010</strain>
    </source>
</reference>
<accession>A0ABU1FWN1</accession>
<feature type="domain" description="Maltokinase N-terminal cap" evidence="16">
    <location>
        <begin position="19"/>
        <end position="111"/>
    </location>
</feature>
<dbReference type="RefSeq" id="WP_310538448.1">
    <property type="nucleotide sequence ID" value="NZ_BAAAOC010000064.1"/>
</dbReference>
<comment type="catalytic activity">
    <reaction evidence="14">
        <text>D-maltose + ATP = alpha-maltose 1-phosphate + ADP + H(+)</text>
        <dbReference type="Rhea" id="RHEA:31915"/>
        <dbReference type="ChEBI" id="CHEBI:15378"/>
        <dbReference type="ChEBI" id="CHEBI:17306"/>
        <dbReference type="ChEBI" id="CHEBI:30616"/>
        <dbReference type="ChEBI" id="CHEBI:63576"/>
        <dbReference type="ChEBI" id="CHEBI:456216"/>
        <dbReference type="EC" id="2.7.1.175"/>
    </reaction>
</comment>
<keyword evidence="9" id="KW-0418">Kinase</keyword>
<evidence type="ECO:0000256" key="11">
    <source>
        <dbReference type="ARBA" id="ARBA00023056"/>
    </source>
</evidence>
<evidence type="ECO:0000256" key="1">
    <source>
        <dbReference type="ARBA" id="ARBA00004964"/>
    </source>
</evidence>
<keyword evidence="12" id="KW-0119">Carbohydrate metabolism</keyword>
<comment type="similarity">
    <text evidence="2">Belongs to the aminoglycoside phosphotransferase family.</text>
</comment>
<evidence type="ECO:0000256" key="14">
    <source>
        <dbReference type="ARBA" id="ARBA00049067"/>
    </source>
</evidence>
<comment type="caution">
    <text evidence="17">The sequence shown here is derived from an EMBL/GenBank/DDBJ whole genome shotgun (WGS) entry which is preliminary data.</text>
</comment>
<evidence type="ECO:0000256" key="12">
    <source>
        <dbReference type="ARBA" id="ARBA00023277"/>
    </source>
</evidence>
<comment type="pathway">
    <text evidence="1">Glycan biosynthesis; glycogen biosynthesis.</text>
</comment>
<proteinExistence type="inferred from homology"/>
<gene>
    <name evidence="17" type="ORF">RH857_13230</name>
</gene>
<keyword evidence="11" id="KW-0320">Glycogen biosynthesis</keyword>
<organism evidence="17 18">
    <name type="scientific">Nesterenkonia flava</name>
    <dbReference type="NCBI Taxonomy" id="469799"/>
    <lineage>
        <taxon>Bacteria</taxon>
        <taxon>Bacillati</taxon>
        <taxon>Actinomycetota</taxon>
        <taxon>Actinomycetes</taxon>
        <taxon>Micrococcales</taxon>
        <taxon>Micrococcaceae</taxon>
        <taxon>Nesterenkonia</taxon>
    </lineage>
</organism>
<evidence type="ECO:0000256" key="4">
    <source>
        <dbReference type="ARBA" id="ARBA00011962"/>
    </source>
</evidence>
<dbReference type="Pfam" id="PF18085">
    <property type="entry name" value="Mak_N_cap"/>
    <property type="match status" value="1"/>
</dbReference>
<evidence type="ECO:0000313" key="18">
    <source>
        <dbReference type="Proteomes" id="UP001260872"/>
    </source>
</evidence>